<comment type="caution">
    <text evidence="3">The sequence shown here is derived from an EMBL/GenBank/DDBJ whole genome shotgun (WGS) entry which is preliminary data.</text>
</comment>
<dbReference type="InterPro" id="IPR025295">
    <property type="entry name" value="eCIS_core_dom"/>
</dbReference>
<evidence type="ECO:0000256" key="1">
    <source>
        <dbReference type="SAM" id="MobiDB-lite"/>
    </source>
</evidence>
<dbReference type="Pfam" id="PF13699">
    <property type="entry name" value="eCIS_core"/>
    <property type="match status" value="1"/>
</dbReference>
<dbReference type="RefSeq" id="WP_228052629.1">
    <property type="nucleotide sequence ID" value="NZ_BJHV01000001.1"/>
</dbReference>
<feature type="compositionally biased region" description="Gly residues" evidence="1">
    <location>
        <begin position="347"/>
        <end position="358"/>
    </location>
</feature>
<name>A0A4D4K333_9ACTN</name>
<evidence type="ECO:0000313" key="3">
    <source>
        <dbReference type="EMBL" id="GDY40323.1"/>
    </source>
</evidence>
<evidence type="ECO:0000313" key="4">
    <source>
        <dbReference type="Proteomes" id="UP000299290"/>
    </source>
</evidence>
<protein>
    <recommendedName>
        <fullName evidence="2">eCIS core domain-containing protein</fullName>
    </recommendedName>
</protein>
<feature type="region of interest" description="Disordered" evidence="1">
    <location>
        <begin position="262"/>
        <end position="556"/>
    </location>
</feature>
<feature type="compositionally biased region" description="Basic and acidic residues" evidence="1">
    <location>
        <begin position="391"/>
        <end position="413"/>
    </location>
</feature>
<sequence length="556" mass="59407">MSNTPSATQDDRASQSAKRRKRKERTGKARAPEPKDIVSGAGQPLDPSVRRDLEEQLGHDLGQVRLHTDRDAGHLTELLGADAVAVGQDIFFRENTYRPGTTDGQRLLAHELLHTVQNPHGLGALRAGRDLGAVSLPQDAMEREAEGAARELVRGGRPDTETEPQTSATPGWLRYATVDADRNRMEKLDPATLVDRLANGVIRSLRGDPEDRSKRTRMQLARMPDEVQDAVLDRLETRLLSSEHERVLDFVDEIEADDDLERESLAAPDVEPDSVEELLFERETGRRRAEERREEEQRPAPAPGPEKDEHAEEGAPGSTPQNRGGAPEQEGHGGSQEQRPGADAGREGGSASSGGKSGGAASAAPAAAPPSQQPSSSSPSGGKSGDGQQGGEKKAEGAEKEKQGKEGEGKEGQEQQGVATASKEESAAKNRPGAADALVAGQQLKQQDKRGADKPTGSPTVSGKDTQPPGAFSTLDGVRAQDLDGPEERAEEDPFGSGSESEVEVGGEEKSAWDTKLQPEDFLPEQDLDVSGVPTADTLDPPRPPPLPSRRSPPHR</sequence>
<organism evidence="3 4">
    <name type="scientific">Streptomyces antimycoticus</name>
    <dbReference type="NCBI Taxonomy" id="68175"/>
    <lineage>
        <taxon>Bacteria</taxon>
        <taxon>Bacillati</taxon>
        <taxon>Actinomycetota</taxon>
        <taxon>Actinomycetes</taxon>
        <taxon>Kitasatosporales</taxon>
        <taxon>Streptomycetaceae</taxon>
        <taxon>Streptomyces</taxon>
        <taxon>Streptomyces violaceusniger group</taxon>
    </lineage>
</organism>
<keyword evidence="4" id="KW-1185">Reference proteome</keyword>
<feature type="compositionally biased region" description="Basic and acidic residues" evidence="1">
    <location>
        <begin position="146"/>
        <end position="160"/>
    </location>
</feature>
<feature type="compositionally biased region" description="Basic and acidic residues" evidence="1">
    <location>
        <begin position="26"/>
        <end position="36"/>
    </location>
</feature>
<proteinExistence type="predicted"/>
<feature type="compositionally biased region" description="Basic and acidic residues" evidence="1">
    <location>
        <begin position="479"/>
        <end position="488"/>
    </location>
</feature>
<gene>
    <name evidence="3" type="ORF">SANT12839_012050</name>
</gene>
<evidence type="ECO:0000259" key="2">
    <source>
        <dbReference type="Pfam" id="PF13699"/>
    </source>
</evidence>
<feature type="region of interest" description="Disordered" evidence="1">
    <location>
        <begin position="1"/>
        <end position="48"/>
    </location>
</feature>
<feature type="domain" description="eCIS core" evidence="2">
    <location>
        <begin position="44"/>
        <end position="119"/>
    </location>
</feature>
<feature type="compositionally biased region" description="Basic and acidic residues" evidence="1">
    <location>
        <begin position="507"/>
        <end position="519"/>
    </location>
</feature>
<dbReference type="AlphaFoldDB" id="A0A4D4K333"/>
<feature type="compositionally biased region" description="Basic and acidic residues" evidence="1">
    <location>
        <begin position="279"/>
        <end position="298"/>
    </location>
</feature>
<dbReference type="EMBL" id="BJHV01000001">
    <property type="protein sequence ID" value="GDY40323.1"/>
    <property type="molecule type" value="Genomic_DNA"/>
</dbReference>
<accession>A0A4D4K333</accession>
<dbReference type="Proteomes" id="UP000299290">
    <property type="component" value="Unassembled WGS sequence"/>
</dbReference>
<reference evidence="3 4" key="1">
    <citation type="journal article" date="2020" name="Int. J. Syst. Evol. Microbiol.">
        <title>Reclassification of Streptomyces castelarensis and Streptomyces sporoclivatus as later heterotypic synonyms of Streptomyces antimycoticus.</title>
        <authorList>
            <person name="Komaki H."/>
            <person name="Tamura T."/>
        </authorList>
    </citation>
    <scope>NUCLEOTIDE SEQUENCE [LARGE SCALE GENOMIC DNA]</scope>
    <source>
        <strain evidence="3 4">NBRC 12839</strain>
    </source>
</reference>
<feature type="region of interest" description="Disordered" evidence="1">
    <location>
        <begin position="146"/>
        <end position="167"/>
    </location>
</feature>